<name>A0AAN9GHW1_9CAEN</name>
<dbReference type="NCBIfam" id="TIGR01571">
    <property type="entry name" value="A_thal_Cys_rich"/>
    <property type="match status" value="1"/>
</dbReference>
<feature type="region of interest" description="Disordered" evidence="2">
    <location>
        <begin position="25"/>
        <end position="64"/>
    </location>
</feature>
<proteinExistence type="inferred from homology"/>
<dbReference type="AlphaFoldDB" id="A0AAN9GHW1"/>
<comment type="similarity">
    <text evidence="1">Belongs to the cornifelin family.</text>
</comment>
<gene>
    <name evidence="3" type="ORF">V1264_016219</name>
</gene>
<sequence>MDNTSYEMDGNVYANCQTPDVIIGQPITAQPSNKPLSEEPITLKVENDDSDEEKKKARRGRGRVDTTDKIYSVDGEQTNRDWATRLFFSITGSPHKRQVKENFKQTCRDCGCVPCMMCSIAKRLGDPGYLPFVPCTGPAVRFKVRILGGISGTIGNDCLVTSCCWPCAVCQMHREMDDIGI</sequence>
<accession>A0AAN9GHW1</accession>
<dbReference type="InterPro" id="IPR006461">
    <property type="entry name" value="PLAC_motif_containing"/>
</dbReference>
<dbReference type="Proteomes" id="UP001374579">
    <property type="component" value="Unassembled WGS sequence"/>
</dbReference>
<protein>
    <submittedName>
        <fullName evidence="3">Uncharacterized protein</fullName>
    </submittedName>
</protein>
<comment type="caution">
    <text evidence="3">The sequence shown here is derived from an EMBL/GenBank/DDBJ whole genome shotgun (WGS) entry which is preliminary data.</text>
</comment>
<dbReference type="EMBL" id="JBAMIC010000004">
    <property type="protein sequence ID" value="KAK7108484.1"/>
    <property type="molecule type" value="Genomic_DNA"/>
</dbReference>
<keyword evidence="4" id="KW-1185">Reference proteome</keyword>
<evidence type="ECO:0000256" key="1">
    <source>
        <dbReference type="ARBA" id="ARBA00009024"/>
    </source>
</evidence>
<evidence type="ECO:0000313" key="3">
    <source>
        <dbReference type="EMBL" id="KAK7108484.1"/>
    </source>
</evidence>
<organism evidence="3 4">
    <name type="scientific">Littorina saxatilis</name>
    <dbReference type="NCBI Taxonomy" id="31220"/>
    <lineage>
        <taxon>Eukaryota</taxon>
        <taxon>Metazoa</taxon>
        <taxon>Spiralia</taxon>
        <taxon>Lophotrochozoa</taxon>
        <taxon>Mollusca</taxon>
        <taxon>Gastropoda</taxon>
        <taxon>Caenogastropoda</taxon>
        <taxon>Littorinimorpha</taxon>
        <taxon>Littorinoidea</taxon>
        <taxon>Littorinidae</taxon>
        <taxon>Littorina</taxon>
    </lineage>
</organism>
<reference evidence="3 4" key="1">
    <citation type="submission" date="2024-02" db="EMBL/GenBank/DDBJ databases">
        <title>Chromosome-scale genome assembly of the rough periwinkle Littorina saxatilis.</title>
        <authorList>
            <person name="De Jode A."/>
            <person name="Faria R."/>
            <person name="Formenti G."/>
            <person name="Sims Y."/>
            <person name="Smith T.P."/>
            <person name="Tracey A."/>
            <person name="Wood J.M.D."/>
            <person name="Zagrodzka Z.B."/>
            <person name="Johannesson K."/>
            <person name="Butlin R.K."/>
            <person name="Leder E.H."/>
        </authorList>
    </citation>
    <scope>NUCLEOTIDE SEQUENCE [LARGE SCALE GENOMIC DNA]</scope>
    <source>
        <strain evidence="3">Snail1</strain>
        <tissue evidence="3">Muscle</tissue>
    </source>
</reference>
<evidence type="ECO:0000313" key="4">
    <source>
        <dbReference type="Proteomes" id="UP001374579"/>
    </source>
</evidence>
<evidence type="ECO:0000256" key="2">
    <source>
        <dbReference type="SAM" id="MobiDB-lite"/>
    </source>
</evidence>